<evidence type="ECO:0000313" key="2">
    <source>
        <dbReference type="EMBL" id="MCB5197863.1"/>
    </source>
</evidence>
<dbReference type="InterPro" id="IPR011992">
    <property type="entry name" value="EF-hand-dom_pair"/>
</dbReference>
<accession>A0ABS8BQ65</accession>
<dbReference type="RefSeq" id="WP_056031706.1">
    <property type="nucleotide sequence ID" value="NZ_JAJATZ010000001.1"/>
</dbReference>
<dbReference type="SUPFAM" id="SSF47473">
    <property type="entry name" value="EF-hand"/>
    <property type="match status" value="1"/>
</dbReference>
<feature type="chain" id="PRO_5045252512" description="EF-hand domain-containing protein" evidence="1">
    <location>
        <begin position="21"/>
        <end position="88"/>
    </location>
</feature>
<dbReference type="EMBL" id="JAJATZ010000001">
    <property type="protein sequence ID" value="MCB5197863.1"/>
    <property type="molecule type" value="Genomic_DNA"/>
</dbReference>
<keyword evidence="1" id="KW-0732">Signal</keyword>
<dbReference type="PROSITE" id="PS51257">
    <property type="entry name" value="PROKAR_LIPOPROTEIN"/>
    <property type="match status" value="1"/>
</dbReference>
<gene>
    <name evidence="2" type="ORF">LGQ03_01280</name>
</gene>
<evidence type="ECO:0008006" key="4">
    <source>
        <dbReference type="Google" id="ProtNLM"/>
    </source>
</evidence>
<dbReference type="Proteomes" id="UP001138961">
    <property type="component" value="Unassembled WGS sequence"/>
</dbReference>
<keyword evidence="3" id="KW-1185">Reference proteome</keyword>
<evidence type="ECO:0000313" key="3">
    <source>
        <dbReference type="Proteomes" id="UP001138961"/>
    </source>
</evidence>
<protein>
    <recommendedName>
        <fullName evidence="4">EF-hand domain-containing protein</fullName>
    </recommendedName>
</protein>
<reference evidence="2" key="1">
    <citation type="submission" date="2021-10" db="EMBL/GenBank/DDBJ databases">
        <title>Loktanella gaetbuli sp. nov., isolated from a tidal flat.</title>
        <authorList>
            <person name="Park S."/>
            <person name="Yoon J.-H."/>
        </authorList>
    </citation>
    <scope>NUCLEOTIDE SEQUENCE</scope>
    <source>
        <strain evidence="2">TSTF-M6</strain>
    </source>
</reference>
<feature type="signal peptide" evidence="1">
    <location>
        <begin position="1"/>
        <end position="20"/>
    </location>
</feature>
<organism evidence="2 3">
    <name type="scientific">Loktanella gaetbuli</name>
    <dbReference type="NCBI Taxonomy" id="2881335"/>
    <lineage>
        <taxon>Bacteria</taxon>
        <taxon>Pseudomonadati</taxon>
        <taxon>Pseudomonadota</taxon>
        <taxon>Alphaproteobacteria</taxon>
        <taxon>Rhodobacterales</taxon>
        <taxon>Roseobacteraceae</taxon>
        <taxon>Loktanella</taxon>
    </lineage>
</organism>
<sequence length="88" mass="9490">MKFALLIPAAVLTLAGCDAAQQNGGPGLTETYESIQDQYPDITPELFARFDRDGDGLLSGFEQQQLFSQAQNPNGITGTLGRLDDDEI</sequence>
<evidence type="ECO:0000256" key="1">
    <source>
        <dbReference type="SAM" id="SignalP"/>
    </source>
</evidence>
<proteinExistence type="predicted"/>
<name>A0ABS8BQ65_9RHOB</name>
<comment type="caution">
    <text evidence="2">The sequence shown here is derived from an EMBL/GenBank/DDBJ whole genome shotgun (WGS) entry which is preliminary data.</text>
</comment>